<comment type="caution">
    <text evidence="1">The sequence shown here is derived from an EMBL/GenBank/DDBJ whole genome shotgun (WGS) entry which is preliminary data.</text>
</comment>
<evidence type="ECO:0000313" key="1">
    <source>
        <dbReference type="EMBL" id="KRY99003.1"/>
    </source>
</evidence>
<sequence length="84" mass="10022">MGSRILAVFPPFVYHLYDHLHRISFKCCDALHYASWKEISIMLRGRNLRRLFLYLINACESDTENKYKKQFKRKPASKNKNSNV</sequence>
<dbReference type="EMBL" id="JYDP01001055">
    <property type="protein sequence ID" value="KRY99003.1"/>
    <property type="molecule type" value="Genomic_DNA"/>
</dbReference>
<keyword evidence="2" id="KW-1185">Reference proteome</keyword>
<accession>A0A0V1GL03</accession>
<reference evidence="1 2" key="1">
    <citation type="submission" date="2015-01" db="EMBL/GenBank/DDBJ databases">
        <title>Evolution of Trichinella species and genotypes.</title>
        <authorList>
            <person name="Korhonen P.K."/>
            <person name="Edoardo P."/>
            <person name="Giuseppe L.R."/>
            <person name="Gasser R.B."/>
        </authorList>
    </citation>
    <scope>NUCLEOTIDE SEQUENCE [LARGE SCALE GENOMIC DNA]</scope>
    <source>
        <strain evidence="1">ISS1029</strain>
    </source>
</reference>
<proteinExistence type="predicted"/>
<dbReference type="AlphaFoldDB" id="A0A0V1GL03"/>
<dbReference type="Proteomes" id="UP000055024">
    <property type="component" value="Unassembled WGS sequence"/>
</dbReference>
<evidence type="ECO:0000313" key="2">
    <source>
        <dbReference type="Proteomes" id="UP000055024"/>
    </source>
</evidence>
<protein>
    <submittedName>
        <fullName evidence="1">Uncharacterized protein</fullName>
    </submittedName>
</protein>
<gene>
    <name evidence="1" type="ORF">T11_10686</name>
</gene>
<organism evidence="1 2">
    <name type="scientific">Trichinella zimbabwensis</name>
    <dbReference type="NCBI Taxonomy" id="268475"/>
    <lineage>
        <taxon>Eukaryota</taxon>
        <taxon>Metazoa</taxon>
        <taxon>Ecdysozoa</taxon>
        <taxon>Nematoda</taxon>
        <taxon>Enoplea</taxon>
        <taxon>Dorylaimia</taxon>
        <taxon>Trichinellida</taxon>
        <taxon>Trichinellidae</taxon>
        <taxon>Trichinella</taxon>
    </lineage>
</organism>
<name>A0A0V1GL03_9BILA</name>